<dbReference type="SUPFAM" id="SSF52218">
    <property type="entry name" value="Flavoproteins"/>
    <property type="match status" value="1"/>
</dbReference>
<accession>A0A9D9IMQ2</accession>
<name>A0A9D9IMQ2_9BACT</name>
<comment type="caution">
    <text evidence="2">The sequence shown here is derived from an EMBL/GenBank/DDBJ whole genome shotgun (WGS) entry which is preliminary data.</text>
</comment>
<reference evidence="2" key="1">
    <citation type="submission" date="2020-10" db="EMBL/GenBank/DDBJ databases">
        <authorList>
            <person name="Gilroy R."/>
        </authorList>
    </citation>
    <scope>NUCLEOTIDE SEQUENCE</scope>
    <source>
        <strain evidence="2">B1-13419</strain>
    </source>
</reference>
<dbReference type="PANTHER" id="PTHR43741:SF4">
    <property type="entry name" value="FMN-DEPENDENT NADH:QUINONE OXIDOREDUCTASE"/>
    <property type="match status" value="1"/>
</dbReference>
<reference evidence="2" key="2">
    <citation type="journal article" date="2021" name="PeerJ">
        <title>Extensive microbial diversity within the chicken gut microbiome revealed by metagenomics and culture.</title>
        <authorList>
            <person name="Gilroy R."/>
            <person name="Ravi A."/>
            <person name="Getino M."/>
            <person name="Pursley I."/>
            <person name="Horton D.L."/>
            <person name="Alikhan N.F."/>
            <person name="Baker D."/>
            <person name="Gharbi K."/>
            <person name="Hall N."/>
            <person name="Watson M."/>
            <person name="Adriaenssens E.M."/>
            <person name="Foster-Nyarko E."/>
            <person name="Jarju S."/>
            <person name="Secka A."/>
            <person name="Antonio M."/>
            <person name="Oren A."/>
            <person name="Chaudhuri R.R."/>
            <person name="La Ragione R."/>
            <person name="Hildebrand F."/>
            <person name="Pallen M.J."/>
        </authorList>
    </citation>
    <scope>NUCLEOTIDE SEQUENCE</scope>
    <source>
        <strain evidence="2">B1-13419</strain>
    </source>
</reference>
<dbReference type="InterPro" id="IPR029039">
    <property type="entry name" value="Flavoprotein-like_sf"/>
</dbReference>
<dbReference type="Gene3D" id="3.40.50.360">
    <property type="match status" value="1"/>
</dbReference>
<dbReference type="PANTHER" id="PTHR43741">
    <property type="entry name" value="FMN-DEPENDENT NADH-AZOREDUCTASE 1"/>
    <property type="match status" value="1"/>
</dbReference>
<gene>
    <name evidence="2" type="ORF">IAB91_07545</name>
</gene>
<evidence type="ECO:0000313" key="2">
    <source>
        <dbReference type="EMBL" id="MBO8475125.1"/>
    </source>
</evidence>
<protein>
    <submittedName>
        <fullName evidence="2">NAD(P)H-dependent oxidoreductase</fullName>
    </submittedName>
</protein>
<feature type="domain" description="Flavodoxin-like fold" evidence="1">
    <location>
        <begin position="4"/>
        <end position="115"/>
    </location>
</feature>
<dbReference type="InterPro" id="IPR003680">
    <property type="entry name" value="Flavodoxin_fold"/>
</dbReference>
<dbReference type="EMBL" id="JADIMD010000115">
    <property type="protein sequence ID" value="MBO8475125.1"/>
    <property type="molecule type" value="Genomic_DNA"/>
</dbReference>
<evidence type="ECO:0000259" key="1">
    <source>
        <dbReference type="Pfam" id="PF02525"/>
    </source>
</evidence>
<organism evidence="2 3">
    <name type="scientific">Candidatus Cryptobacteroides faecigallinarum</name>
    <dbReference type="NCBI Taxonomy" id="2840763"/>
    <lineage>
        <taxon>Bacteria</taxon>
        <taxon>Pseudomonadati</taxon>
        <taxon>Bacteroidota</taxon>
        <taxon>Bacteroidia</taxon>
        <taxon>Bacteroidales</taxon>
        <taxon>Candidatus Cryptobacteroides</taxon>
    </lineage>
</organism>
<evidence type="ECO:0000313" key="3">
    <source>
        <dbReference type="Proteomes" id="UP000823757"/>
    </source>
</evidence>
<proteinExistence type="predicted"/>
<dbReference type="Proteomes" id="UP000823757">
    <property type="component" value="Unassembled WGS sequence"/>
</dbReference>
<dbReference type="AlphaFoldDB" id="A0A9D9IMQ2"/>
<dbReference type="InterPro" id="IPR050104">
    <property type="entry name" value="FMN-dep_NADH:Q_OxRdtase_AzoR1"/>
</dbReference>
<sequence>MSRRIAAADRLVIAAPFWDMSFPSALKVFFENMSLFHITFDSDNTHCYGLCKCQKVLYITTRGMNIHTGDPFEQATPYIRALSALWGLGELHVISAENMDYSSQEEIDRKISAAIEEGMELCRTF</sequence>
<dbReference type="Pfam" id="PF02525">
    <property type="entry name" value="Flavodoxin_2"/>
    <property type="match status" value="1"/>
</dbReference>